<name>A0A6M1SW65_9HYPH</name>
<evidence type="ECO:0000313" key="1">
    <source>
        <dbReference type="EMBL" id="NGP18623.1"/>
    </source>
</evidence>
<dbReference type="RefSeq" id="WP_164534777.1">
    <property type="nucleotide sequence ID" value="NZ_JAALFG010000003.1"/>
</dbReference>
<evidence type="ECO:0000313" key="2">
    <source>
        <dbReference type="Proteomes" id="UP000474802"/>
    </source>
</evidence>
<proteinExistence type="predicted"/>
<dbReference type="Proteomes" id="UP000474802">
    <property type="component" value="Unassembled WGS sequence"/>
</dbReference>
<accession>A0A6M1SW65</accession>
<reference evidence="1 2" key="2">
    <citation type="submission" date="2020-03" db="EMBL/GenBank/DDBJ databases">
        <title>Devosia chinhatensis sp. nov., isolated from a hexachlorocyclohexane (HCH) dump site in India.</title>
        <authorList>
            <person name="Kumar M."/>
            <person name="Lal R."/>
        </authorList>
    </citation>
    <scope>NUCLEOTIDE SEQUENCE [LARGE SCALE GENOMIC DNA]</scope>
    <source>
        <strain evidence="1 2">H239</strain>
    </source>
</reference>
<dbReference type="AlphaFoldDB" id="A0A6M1SW65"/>
<reference evidence="1 2" key="1">
    <citation type="submission" date="2020-02" db="EMBL/GenBank/DDBJ databases">
        <authorList>
            <person name="Khan S.A."/>
            <person name="Jeon C.O."/>
            <person name="Chun B.H."/>
        </authorList>
    </citation>
    <scope>NUCLEOTIDE SEQUENCE [LARGE SCALE GENOMIC DNA]</scope>
    <source>
        <strain evidence="1 2">H239</strain>
    </source>
</reference>
<keyword evidence="2" id="KW-1185">Reference proteome</keyword>
<gene>
    <name evidence="1" type="ORF">G5575_14065</name>
</gene>
<protein>
    <submittedName>
        <fullName evidence="1">Uncharacterized protein</fullName>
    </submittedName>
</protein>
<organism evidence="1 2">
    <name type="scientific">Devosia aurantiaca</name>
    <dbReference type="NCBI Taxonomy" id="2714858"/>
    <lineage>
        <taxon>Bacteria</taxon>
        <taxon>Pseudomonadati</taxon>
        <taxon>Pseudomonadota</taxon>
        <taxon>Alphaproteobacteria</taxon>
        <taxon>Hyphomicrobiales</taxon>
        <taxon>Devosiaceae</taxon>
        <taxon>Devosia</taxon>
    </lineage>
</organism>
<comment type="caution">
    <text evidence="1">The sequence shown here is derived from an EMBL/GenBank/DDBJ whole genome shotgun (WGS) entry which is preliminary data.</text>
</comment>
<sequence length="99" mass="10118">MAQAIRAEVQDFEYLLGPKVSVVVEGGGQVSLAALKADVRLLAVGDGLWSVQVGRGAEEICDAGRAVAVTVETLARLAAIGPEARAGDLVVESPHPASP</sequence>
<dbReference type="EMBL" id="JAALFG010000003">
    <property type="protein sequence ID" value="NGP18623.1"/>
    <property type="molecule type" value="Genomic_DNA"/>
</dbReference>